<reference evidence="1 2" key="1">
    <citation type="submission" date="2024-02" db="EMBL/GenBank/DDBJ databases">
        <authorList>
            <person name="Grouzdev D."/>
        </authorList>
    </citation>
    <scope>NUCLEOTIDE SEQUENCE [LARGE SCALE GENOMIC DNA]</scope>
    <source>
        <strain evidence="1 2">9N</strain>
    </source>
</reference>
<dbReference type="RefSeq" id="WP_332079956.1">
    <property type="nucleotide sequence ID" value="NZ_JAZHYN010000001.1"/>
</dbReference>
<dbReference type="EMBL" id="JAZHYN010000001">
    <property type="protein sequence ID" value="MEF3365061.1"/>
    <property type="molecule type" value="Genomic_DNA"/>
</dbReference>
<sequence>MARALTAYLNRNNVPERKPLQQAIDALKIPLTLDDGYAPFETSDYLPCTLDGEDAGFDLRFKDVAADVSSALNLGDRDAALSLKWGGDPREEAAAHVFCAALAKNFDALIQTGDANALLSVEQLLSKAKNALAE</sequence>
<accession>A0ABU7XCE2</accession>
<name>A0ABU7XCE2_9HYPH</name>
<organism evidence="1 2">
    <name type="scientific">Methylocystis borbori</name>
    <dbReference type="NCBI Taxonomy" id="3118750"/>
    <lineage>
        <taxon>Bacteria</taxon>
        <taxon>Pseudomonadati</taxon>
        <taxon>Pseudomonadota</taxon>
        <taxon>Alphaproteobacteria</taxon>
        <taxon>Hyphomicrobiales</taxon>
        <taxon>Methylocystaceae</taxon>
        <taxon>Methylocystis</taxon>
    </lineage>
</organism>
<keyword evidence="2" id="KW-1185">Reference proteome</keyword>
<comment type="caution">
    <text evidence="1">The sequence shown here is derived from an EMBL/GenBank/DDBJ whole genome shotgun (WGS) entry which is preliminary data.</text>
</comment>
<evidence type="ECO:0000313" key="1">
    <source>
        <dbReference type="EMBL" id="MEF3365061.1"/>
    </source>
</evidence>
<gene>
    <name evidence="1" type="ORF">V3H18_00780</name>
</gene>
<protein>
    <submittedName>
        <fullName evidence="1">Uncharacterized protein</fullName>
    </submittedName>
</protein>
<evidence type="ECO:0000313" key="2">
    <source>
        <dbReference type="Proteomes" id="UP001350748"/>
    </source>
</evidence>
<proteinExistence type="predicted"/>
<dbReference type="Proteomes" id="UP001350748">
    <property type="component" value="Unassembled WGS sequence"/>
</dbReference>